<accession>A0A1I3NRK6</accession>
<dbReference type="Pfam" id="PF00583">
    <property type="entry name" value="Acetyltransf_1"/>
    <property type="match status" value="1"/>
</dbReference>
<dbReference type="STRING" id="390807.SAMN04488095_2231"/>
<dbReference type="SUPFAM" id="SSF55729">
    <property type="entry name" value="Acyl-CoA N-acyltransferases (Nat)"/>
    <property type="match status" value="1"/>
</dbReference>
<dbReference type="InterPro" id="IPR000182">
    <property type="entry name" value="GNAT_dom"/>
</dbReference>
<keyword evidence="1" id="KW-0808">Transferase</keyword>
<sequence>MTIRLATLADRAEICALHLASWQDSYGAELPPEYLRDILPGAMEAKWAARRFAAPELTLVAEDGGRMTGFVCALTDREPPLIDNLHVRPELRGQGTGAHLLRAIRVALRQAGHGAAYLTVLESNPRALAFYLAQGGLDQGPVDDFLVGHPVKARRIGFDLQTAAGMG</sequence>
<evidence type="ECO:0000313" key="4">
    <source>
        <dbReference type="EMBL" id="SFJ11822.1"/>
    </source>
</evidence>
<organism evidence="4 5">
    <name type="scientific">Jannaschia pohangensis</name>
    <dbReference type="NCBI Taxonomy" id="390807"/>
    <lineage>
        <taxon>Bacteria</taxon>
        <taxon>Pseudomonadati</taxon>
        <taxon>Pseudomonadota</taxon>
        <taxon>Alphaproteobacteria</taxon>
        <taxon>Rhodobacterales</taxon>
        <taxon>Roseobacteraceae</taxon>
        <taxon>Jannaschia</taxon>
    </lineage>
</organism>
<keyword evidence="5" id="KW-1185">Reference proteome</keyword>
<evidence type="ECO:0000313" key="5">
    <source>
        <dbReference type="Proteomes" id="UP000199110"/>
    </source>
</evidence>
<feature type="domain" description="N-acetyltransferase" evidence="3">
    <location>
        <begin position="1"/>
        <end position="161"/>
    </location>
</feature>
<dbReference type="InterPro" id="IPR050832">
    <property type="entry name" value="Bact_Acetyltransf"/>
</dbReference>
<dbReference type="PANTHER" id="PTHR43877:SF1">
    <property type="entry name" value="ACETYLTRANSFERASE"/>
    <property type="match status" value="1"/>
</dbReference>
<reference evidence="4 5" key="1">
    <citation type="submission" date="2016-10" db="EMBL/GenBank/DDBJ databases">
        <authorList>
            <person name="de Groot N.N."/>
        </authorList>
    </citation>
    <scope>NUCLEOTIDE SEQUENCE [LARGE SCALE GENOMIC DNA]</scope>
    <source>
        <strain evidence="4 5">DSM 19073</strain>
    </source>
</reference>
<dbReference type="Gene3D" id="3.40.630.30">
    <property type="match status" value="1"/>
</dbReference>
<protein>
    <submittedName>
        <fullName evidence="4">Ribosomal protein S18 acetylase RimI</fullName>
    </submittedName>
</protein>
<keyword evidence="4" id="KW-0687">Ribonucleoprotein</keyword>
<evidence type="ECO:0000259" key="3">
    <source>
        <dbReference type="PROSITE" id="PS51186"/>
    </source>
</evidence>
<dbReference type="AlphaFoldDB" id="A0A1I3NRK6"/>
<dbReference type="PROSITE" id="PS51186">
    <property type="entry name" value="GNAT"/>
    <property type="match status" value="1"/>
</dbReference>
<dbReference type="GO" id="GO:0016747">
    <property type="term" value="F:acyltransferase activity, transferring groups other than amino-acyl groups"/>
    <property type="evidence" value="ECO:0007669"/>
    <property type="project" value="InterPro"/>
</dbReference>
<evidence type="ECO:0000256" key="2">
    <source>
        <dbReference type="ARBA" id="ARBA00023315"/>
    </source>
</evidence>
<keyword evidence="4" id="KW-0689">Ribosomal protein</keyword>
<proteinExistence type="predicted"/>
<gene>
    <name evidence="4" type="ORF">SAMN04488095_2231</name>
</gene>
<evidence type="ECO:0000256" key="1">
    <source>
        <dbReference type="ARBA" id="ARBA00022679"/>
    </source>
</evidence>
<dbReference type="PANTHER" id="PTHR43877">
    <property type="entry name" value="AMINOALKYLPHOSPHONATE N-ACETYLTRANSFERASE-RELATED-RELATED"/>
    <property type="match status" value="1"/>
</dbReference>
<dbReference type="GO" id="GO:0005840">
    <property type="term" value="C:ribosome"/>
    <property type="evidence" value="ECO:0007669"/>
    <property type="project" value="UniProtKB-KW"/>
</dbReference>
<dbReference type="InterPro" id="IPR016181">
    <property type="entry name" value="Acyl_CoA_acyltransferase"/>
</dbReference>
<keyword evidence="2" id="KW-0012">Acyltransferase</keyword>
<dbReference type="RefSeq" id="WP_175484867.1">
    <property type="nucleotide sequence ID" value="NZ_FORA01000002.1"/>
</dbReference>
<dbReference type="Proteomes" id="UP000199110">
    <property type="component" value="Unassembled WGS sequence"/>
</dbReference>
<dbReference type="EMBL" id="FORA01000002">
    <property type="protein sequence ID" value="SFJ11822.1"/>
    <property type="molecule type" value="Genomic_DNA"/>
</dbReference>
<name>A0A1I3NRK6_9RHOB</name>
<dbReference type="CDD" id="cd04301">
    <property type="entry name" value="NAT_SF"/>
    <property type="match status" value="1"/>
</dbReference>